<proteinExistence type="predicted"/>
<gene>
    <name evidence="1" type="ORF">GCM10022377_10110</name>
</gene>
<organism evidence="1 2">
    <name type="scientific">Zhihengliuella alba</name>
    <dbReference type="NCBI Taxonomy" id="547018"/>
    <lineage>
        <taxon>Bacteria</taxon>
        <taxon>Bacillati</taxon>
        <taxon>Actinomycetota</taxon>
        <taxon>Actinomycetes</taxon>
        <taxon>Micrococcales</taxon>
        <taxon>Micrococcaceae</taxon>
        <taxon>Zhihengliuella</taxon>
    </lineage>
</organism>
<keyword evidence="2" id="KW-1185">Reference proteome</keyword>
<dbReference type="RefSeq" id="WP_344880825.1">
    <property type="nucleotide sequence ID" value="NZ_BAABCJ010000001.1"/>
</dbReference>
<accession>A0ABP7D3G9</accession>
<dbReference type="Pfam" id="PF05133">
    <property type="entry name" value="SPP1_portal"/>
    <property type="match status" value="1"/>
</dbReference>
<dbReference type="EMBL" id="BAABCJ010000001">
    <property type="protein sequence ID" value="GAA3699084.1"/>
    <property type="molecule type" value="Genomic_DNA"/>
</dbReference>
<evidence type="ECO:0008006" key="3">
    <source>
        <dbReference type="Google" id="ProtNLM"/>
    </source>
</evidence>
<sequence length="447" mass="50757">MAVSREVSDLLEQLERELQQRVNDDTRYDAYYEGSHRLERLGLAVPPEMEKLETVVNWCRTTVDSVSDRLQMRRFYMPGEDQASDDLLEQWDYNNLDSEAVLNHQETMILGRGFVSVGANEADPEFPLIRVESPREIVARVNRRWRRIDVAARFEPGEDDLDPTAQFATLYEPNSTTWFERVRGQWTEIDKDEHGLGVVPLVMFLNRRRVGRWDGSSEMKDVISLTDAACRSLTNLQLAGETHSVPQKYVLGMTKGDFVDKAGNPIPAWEAYFNSIWANANKDAKVGQFAASDLKNFHDTVNHYAQQVAGITGLPARYFGQTSVNPAAEGAIRADESRLILNAERKQAMFGDSWGWVMALSLRFRTGDWVQGSRIKTEWYDAGTPTRAQTADAMSKLYANGQGILSREGVWDELGWSEARKDRERGYLESEARITLTALEKDVAEEV</sequence>
<evidence type="ECO:0000313" key="2">
    <source>
        <dbReference type="Proteomes" id="UP001501536"/>
    </source>
</evidence>
<reference evidence="2" key="1">
    <citation type="journal article" date="2019" name="Int. J. Syst. Evol. Microbiol.">
        <title>The Global Catalogue of Microorganisms (GCM) 10K type strain sequencing project: providing services to taxonomists for standard genome sequencing and annotation.</title>
        <authorList>
            <consortium name="The Broad Institute Genomics Platform"/>
            <consortium name="The Broad Institute Genome Sequencing Center for Infectious Disease"/>
            <person name="Wu L."/>
            <person name="Ma J."/>
        </authorList>
    </citation>
    <scope>NUCLEOTIDE SEQUENCE [LARGE SCALE GENOMIC DNA]</scope>
    <source>
        <strain evidence="2">JCM 16961</strain>
    </source>
</reference>
<protein>
    <recommendedName>
        <fullName evidence="3">Phage portal protein</fullName>
    </recommendedName>
</protein>
<name>A0ABP7D3G9_9MICC</name>
<dbReference type="InterPro" id="IPR021145">
    <property type="entry name" value="Portal_protein_SPP1_Gp6-like"/>
</dbReference>
<comment type="caution">
    <text evidence="1">The sequence shown here is derived from an EMBL/GenBank/DDBJ whole genome shotgun (WGS) entry which is preliminary data.</text>
</comment>
<evidence type="ECO:0000313" key="1">
    <source>
        <dbReference type="EMBL" id="GAA3699084.1"/>
    </source>
</evidence>
<dbReference type="Proteomes" id="UP001501536">
    <property type="component" value="Unassembled WGS sequence"/>
</dbReference>